<feature type="compositionally biased region" description="Low complexity" evidence="1">
    <location>
        <begin position="138"/>
        <end position="163"/>
    </location>
</feature>
<gene>
    <name evidence="3" type="ORF">ACFQ4H_34495</name>
</gene>
<name>A0ABW3YPH9_9ACTN</name>
<feature type="transmembrane region" description="Helical" evidence="2">
    <location>
        <begin position="68"/>
        <end position="88"/>
    </location>
</feature>
<keyword evidence="2" id="KW-1133">Transmembrane helix</keyword>
<dbReference type="EMBL" id="JBHTMP010000135">
    <property type="protein sequence ID" value="MFD1326200.1"/>
    <property type="molecule type" value="Genomic_DNA"/>
</dbReference>
<evidence type="ECO:0000256" key="1">
    <source>
        <dbReference type="SAM" id="MobiDB-lite"/>
    </source>
</evidence>
<evidence type="ECO:0000313" key="4">
    <source>
        <dbReference type="Proteomes" id="UP001597260"/>
    </source>
</evidence>
<feature type="region of interest" description="Disordered" evidence="1">
    <location>
        <begin position="127"/>
        <end position="164"/>
    </location>
</feature>
<proteinExistence type="predicted"/>
<feature type="region of interest" description="Disordered" evidence="1">
    <location>
        <begin position="35"/>
        <end position="65"/>
    </location>
</feature>
<keyword evidence="2" id="KW-0472">Membrane</keyword>
<sequence length="262" mass="26437">MAQSCPVCGQANDSESAYCLNPVCGSLLPGPAVPADPGSGSAPVGTGGSAAGGDRQPRTATARTPPRGLLAAAAIGLVLILAVTGIWLGKTPRAEKHSADPGVGLDLDVPGPTAPVDVATPTVLPTVVATTPRPPRPSATTTPARTPKPGRTTPAPARTPSGPYVTTTGSTVCYADGWEVQATARLHNVPAGSRQYGEVWRPNEDGGSVGSVMVGNSTEFSGSTAGLLPRSLPSTSWWVTVELSDGREIDSAKKTARNPCGS</sequence>
<reference evidence="4" key="1">
    <citation type="journal article" date="2019" name="Int. J. Syst. Evol. Microbiol.">
        <title>The Global Catalogue of Microorganisms (GCM) 10K type strain sequencing project: providing services to taxonomists for standard genome sequencing and annotation.</title>
        <authorList>
            <consortium name="The Broad Institute Genomics Platform"/>
            <consortium name="The Broad Institute Genome Sequencing Center for Infectious Disease"/>
            <person name="Wu L."/>
            <person name="Ma J."/>
        </authorList>
    </citation>
    <scope>NUCLEOTIDE SEQUENCE [LARGE SCALE GENOMIC DNA]</scope>
    <source>
        <strain evidence="4">JCM 31037</strain>
    </source>
</reference>
<comment type="caution">
    <text evidence="3">The sequence shown here is derived from an EMBL/GenBank/DDBJ whole genome shotgun (WGS) entry which is preliminary data.</text>
</comment>
<evidence type="ECO:0000313" key="3">
    <source>
        <dbReference type="EMBL" id="MFD1326200.1"/>
    </source>
</evidence>
<organism evidence="3 4">
    <name type="scientific">Micromonospora sonneratiae</name>
    <dbReference type="NCBI Taxonomy" id="1184706"/>
    <lineage>
        <taxon>Bacteria</taxon>
        <taxon>Bacillati</taxon>
        <taxon>Actinomycetota</taxon>
        <taxon>Actinomycetes</taxon>
        <taxon>Micromonosporales</taxon>
        <taxon>Micromonosporaceae</taxon>
        <taxon>Micromonospora</taxon>
    </lineage>
</organism>
<keyword evidence="4" id="KW-1185">Reference proteome</keyword>
<evidence type="ECO:0000256" key="2">
    <source>
        <dbReference type="SAM" id="Phobius"/>
    </source>
</evidence>
<dbReference type="Proteomes" id="UP001597260">
    <property type="component" value="Unassembled WGS sequence"/>
</dbReference>
<dbReference type="RefSeq" id="WP_377579432.1">
    <property type="nucleotide sequence ID" value="NZ_JBHTMP010000135.1"/>
</dbReference>
<protein>
    <submittedName>
        <fullName evidence="3">Uncharacterized protein</fullName>
    </submittedName>
</protein>
<keyword evidence="2" id="KW-0812">Transmembrane</keyword>
<accession>A0ABW3YPH9</accession>